<proteinExistence type="predicted"/>
<dbReference type="AlphaFoldDB" id="A0A1A8Z8X5"/>
<sequence length="78" mass="9235">MLYHPFSAANSTEKGPEAATKTHACVVKIYFYAKLPHLPICQYPCVRMHVRVTWLKMERRQIKRVRDHAKHLKEYTPI</sequence>
<reference evidence="2" key="1">
    <citation type="submission" date="2016-05" db="EMBL/GenBank/DDBJ databases">
        <authorList>
            <person name="Naeem Raeece"/>
        </authorList>
    </citation>
    <scope>NUCLEOTIDE SEQUENCE [LARGE SCALE GENOMIC DNA]</scope>
</reference>
<protein>
    <submittedName>
        <fullName evidence="1">Uncharacterized protein</fullName>
    </submittedName>
</protein>
<evidence type="ECO:0000313" key="1">
    <source>
        <dbReference type="EMBL" id="SBT40254.1"/>
    </source>
</evidence>
<dbReference type="EMBL" id="FLRE01000152">
    <property type="protein sequence ID" value="SBT40254.1"/>
    <property type="molecule type" value="Genomic_DNA"/>
</dbReference>
<evidence type="ECO:0000313" key="2">
    <source>
        <dbReference type="Proteomes" id="UP000078550"/>
    </source>
</evidence>
<gene>
    <name evidence="1" type="ORF">POVWA2_039320</name>
</gene>
<dbReference type="Proteomes" id="UP000078550">
    <property type="component" value="Unassembled WGS sequence"/>
</dbReference>
<accession>A0A1A8Z8X5</accession>
<name>A0A1A8Z8X5_PLAOA</name>
<organism evidence="1 2">
    <name type="scientific">Plasmodium ovale wallikeri</name>
    <dbReference type="NCBI Taxonomy" id="864142"/>
    <lineage>
        <taxon>Eukaryota</taxon>
        <taxon>Sar</taxon>
        <taxon>Alveolata</taxon>
        <taxon>Apicomplexa</taxon>
        <taxon>Aconoidasida</taxon>
        <taxon>Haemosporida</taxon>
        <taxon>Plasmodiidae</taxon>
        <taxon>Plasmodium</taxon>
        <taxon>Plasmodium (Plasmodium)</taxon>
    </lineage>
</organism>